<reference evidence="1 2" key="1">
    <citation type="submission" date="2024-08" db="EMBL/GenBank/DDBJ databases">
        <title>Mycobacterium servetensis sp. nov., a novel rapid-growing mycobacterial species recovered from a human patient in Zaragoza, Spain.</title>
        <authorList>
            <person name="Tristancho-Baro A.I."/>
            <person name="Buenestado-Serrano S."/>
            <person name="Garcia De Viedma D."/>
            <person name="Milagro-Beamonte A."/>
            <person name="Burillo N."/>
            <person name="Sanz S."/>
            <person name="Lopez-Calleja A.I."/>
            <person name="Penas-Utrilla D."/>
            <person name="Guardingo M."/>
            <person name="Garcia M.J."/>
            <person name="Vinuelas-Bayon J."/>
        </authorList>
    </citation>
    <scope>NUCLEOTIDE SEQUENCE [LARGE SCALE GENOMIC DNA]</scope>
    <source>
        <strain evidence="2">HUMS_12744610</strain>
    </source>
</reference>
<evidence type="ECO:0000313" key="1">
    <source>
        <dbReference type="EMBL" id="MEY8017793.1"/>
    </source>
</evidence>
<proteinExistence type="predicted"/>
<accession>A0ABV4C6G4</accession>
<name>A0ABV4C6G4_9MYCO</name>
<sequence length="65" mass="7329">MPTITLNSADASELADLLDCLRDWIDLEQDQLDSLLAKHGYDLTGLRVTLDRLISPERVNDEPAY</sequence>
<keyword evidence="2" id="KW-1185">Reference proteome</keyword>
<dbReference type="EMBL" id="JBGEDP010000001">
    <property type="protein sequence ID" value="MEY8017793.1"/>
    <property type="molecule type" value="Genomic_DNA"/>
</dbReference>
<dbReference type="Proteomes" id="UP001564760">
    <property type="component" value="Unassembled WGS sequence"/>
</dbReference>
<organism evidence="1 2">
    <name type="scientific">Mycobacterium servetii</name>
    <dbReference type="NCBI Taxonomy" id="3237418"/>
    <lineage>
        <taxon>Bacteria</taxon>
        <taxon>Bacillati</taxon>
        <taxon>Actinomycetota</taxon>
        <taxon>Actinomycetes</taxon>
        <taxon>Mycobacteriales</taxon>
        <taxon>Mycobacteriaceae</taxon>
        <taxon>Mycobacterium</taxon>
    </lineage>
</organism>
<comment type="caution">
    <text evidence="1">The sequence shown here is derived from an EMBL/GenBank/DDBJ whole genome shotgun (WGS) entry which is preliminary data.</text>
</comment>
<evidence type="ECO:0000313" key="2">
    <source>
        <dbReference type="Proteomes" id="UP001564760"/>
    </source>
</evidence>
<dbReference type="RefSeq" id="WP_369740132.1">
    <property type="nucleotide sequence ID" value="NZ_JBGEDP010000001.1"/>
</dbReference>
<protein>
    <submittedName>
        <fullName evidence="1">Uncharacterized protein</fullName>
    </submittedName>
</protein>
<gene>
    <name evidence="1" type="ORF">AB8998_23895</name>
</gene>